<comment type="caution">
    <text evidence="1">The sequence shown here is derived from an EMBL/GenBank/DDBJ whole genome shotgun (WGS) entry which is preliminary data.</text>
</comment>
<proteinExistence type="predicted"/>
<evidence type="ECO:0000313" key="1">
    <source>
        <dbReference type="EMBL" id="KAG4303936.1"/>
    </source>
</evidence>
<reference evidence="1 2" key="1">
    <citation type="journal article" date="2021" name="Commun. Biol.">
        <title>Genomic insights into the host specific adaptation of the Pneumocystis genus.</title>
        <authorList>
            <person name="Cisse O.H."/>
            <person name="Ma L."/>
            <person name="Dekker J.P."/>
            <person name="Khil P.P."/>
            <person name="Youn J.-H."/>
            <person name="Brenchley J.M."/>
            <person name="Blair R."/>
            <person name="Pahar B."/>
            <person name="Chabe M."/>
            <person name="Van Rompay K.K.A."/>
            <person name="Keesler R."/>
            <person name="Sukura A."/>
            <person name="Hirsch V."/>
            <person name="Kutty G."/>
            <person name="Liu Y."/>
            <person name="Peng L."/>
            <person name="Chen J."/>
            <person name="Song J."/>
            <person name="Weissenbacher-Lang C."/>
            <person name="Xu J."/>
            <person name="Upham N.S."/>
            <person name="Stajich J.E."/>
            <person name="Cuomo C.A."/>
            <person name="Cushion M.T."/>
            <person name="Kovacs J.A."/>
        </authorList>
    </citation>
    <scope>NUCLEOTIDE SEQUENCE [LARGE SCALE GENOMIC DNA]</scope>
    <source>
        <strain evidence="1 2">RABM</strain>
    </source>
</reference>
<accession>A0ACB7C8T2</accession>
<dbReference type="EMBL" id="JABTEG010000014">
    <property type="protein sequence ID" value="KAG4303936.1"/>
    <property type="molecule type" value="Genomic_DNA"/>
</dbReference>
<sequence length="240" mass="28367">MSIQNEFKYVCYKKKKKEEKQTIEWLFSRYEKQTENLIGSNFYHFTSEAISKIISLKKPVKIARLVMLGLGSFQNNSRSITQLSFGIKIANHLDFEGKIEAYDPVFTFLDCQLLKKLDINLNLHNLPSVLYNAEQPVVFYMPHCPISLYESLFKENWSPRKLCNIFLIGNCLKTYNLTMEFSKKEKYPFVFKACMIFESILFPKTFEQLEIFNDLAFQWCEKNIVEKHFDLNNDYEAITC</sequence>
<gene>
    <name evidence="1" type="ORF">PORY_002680</name>
</gene>
<organism evidence="1 2">
    <name type="scientific">Pneumocystis oryctolagi</name>
    <dbReference type="NCBI Taxonomy" id="42067"/>
    <lineage>
        <taxon>Eukaryota</taxon>
        <taxon>Fungi</taxon>
        <taxon>Dikarya</taxon>
        <taxon>Ascomycota</taxon>
        <taxon>Taphrinomycotina</taxon>
        <taxon>Pneumocystomycetes</taxon>
        <taxon>Pneumocystaceae</taxon>
        <taxon>Pneumocystis</taxon>
    </lineage>
</organism>
<keyword evidence="2" id="KW-1185">Reference proteome</keyword>
<name>A0ACB7C8T2_9ASCO</name>
<evidence type="ECO:0000313" key="2">
    <source>
        <dbReference type="Proteomes" id="UP000768646"/>
    </source>
</evidence>
<dbReference type="Proteomes" id="UP000768646">
    <property type="component" value="Unassembled WGS sequence"/>
</dbReference>
<protein>
    <submittedName>
        <fullName evidence="1">Uncharacterized protein</fullName>
    </submittedName>
</protein>